<evidence type="ECO:0000256" key="2">
    <source>
        <dbReference type="PROSITE-ProRule" id="PRU00335"/>
    </source>
</evidence>
<keyword evidence="1 2" id="KW-0238">DNA-binding</keyword>
<dbReference type="SUPFAM" id="SSF46689">
    <property type="entry name" value="Homeodomain-like"/>
    <property type="match status" value="1"/>
</dbReference>
<reference evidence="4 5" key="1">
    <citation type="submission" date="2019-01" db="EMBL/GenBank/DDBJ databases">
        <title>Filimonas sp. strain TTM-71.</title>
        <authorList>
            <person name="Chen W.-M."/>
        </authorList>
    </citation>
    <scope>NUCLEOTIDE SEQUENCE [LARGE SCALE GENOMIC DNA]</scope>
    <source>
        <strain evidence="4 5">TTM-71</strain>
    </source>
</reference>
<dbReference type="RefSeq" id="WP_129001110.1">
    <property type="nucleotide sequence ID" value="NZ_SDHZ01000001.1"/>
</dbReference>
<dbReference type="PANTHER" id="PTHR30328">
    <property type="entry name" value="TRANSCRIPTIONAL REPRESSOR"/>
    <property type="match status" value="1"/>
</dbReference>
<organism evidence="4 5">
    <name type="scientific">Filimonas effusa</name>
    <dbReference type="NCBI Taxonomy" id="2508721"/>
    <lineage>
        <taxon>Bacteria</taxon>
        <taxon>Pseudomonadati</taxon>
        <taxon>Bacteroidota</taxon>
        <taxon>Chitinophagia</taxon>
        <taxon>Chitinophagales</taxon>
        <taxon>Chitinophagaceae</taxon>
        <taxon>Filimonas</taxon>
    </lineage>
</organism>
<dbReference type="AlphaFoldDB" id="A0A4Q1D962"/>
<dbReference type="Gene3D" id="1.10.357.10">
    <property type="entry name" value="Tetracycline Repressor, domain 2"/>
    <property type="match status" value="1"/>
</dbReference>
<dbReference type="InterPro" id="IPR009057">
    <property type="entry name" value="Homeodomain-like_sf"/>
</dbReference>
<dbReference type="PRINTS" id="PR00455">
    <property type="entry name" value="HTHTETR"/>
</dbReference>
<dbReference type="GO" id="GO:0003677">
    <property type="term" value="F:DNA binding"/>
    <property type="evidence" value="ECO:0007669"/>
    <property type="project" value="UniProtKB-UniRule"/>
</dbReference>
<dbReference type="PANTHER" id="PTHR30328:SF54">
    <property type="entry name" value="HTH-TYPE TRANSCRIPTIONAL REPRESSOR SCO4008"/>
    <property type="match status" value="1"/>
</dbReference>
<dbReference type="OrthoDB" id="9789566at2"/>
<dbReference type="PROSITE" id="PS01081">
    <property type="entry name" value="HTH_TETR_1"/>
    <property type="match status" value="1"/>
</dbReference>
<dbReference type="InterPro" id="IPR013570">
    <property type="entry name" value="Tscrpt_reg_YsiA_C"/>
</dbReference>
<dbReference type="InterPro" id="IPR050109">
    <property type="entry name" value="HTH-type_TetR-like_transc_reg"/>
</dbReference>
<sequence>MYYQIHSIVDMSTDKKEHIINTAIELFAVKGFEGTSIREIAAAAQVNLAMINYYFGSKEKLFESIVEYKASHSRGALEEVAADTSLTQMQKIEVIIQRHVDRLFANRHFHRVIFQEMVMTSRSALQESIICKIIYPNNQIITQIIQSGIDSGEFNRNADPQLCTVTIIGTINQIMSSKRFCNKMLNRDDDETYVPYEDDAFKQRFTNHMISIMQNHLLKQS</sequence>
<dbReference type="InterPro" id="IPR023772">
    <property type="entry name" value="DNA-bd_HTH_TetR-type_CS"/>
</dbReference>
<evidence type="ECO:0000256" key="1">
    <source>
        <dbReference type="ARBA" id="ARBA00023125"/>
    </source>
</evidence>
<gene>
    <name evidence="4" type="ORF">ESB13_00600</name>
</gene>
<keyword evidence="5" id="KW-1185">Reference proteome</keyword>
<accession>A0A4Q1D962</accession>
<protein>
    <submittedName>
        <fullName evidence="4">TetR/AcrR family transcriptional regulator</fullName>
    </submittedName>
</protein>
<evidence type="ECO:0000313" key="5">
    <source>
        <dbReference type="Proteomes" id="UP000290545"/>
    </source>
</evidence>
<proteinExistence type="predicted"/>
<dbReference type="Proteomes" id="UP000290545">
    <property type="component" value="Unassembled WGS sequence"/>
</dbReference>
<dbReference type="InterPro" id="IPR036271">
    <property type="entry name" value="Tet_transcr_reg_TetR-rel_C_sf"/>
</dbReference>
<dbReference type="PROSITE" id="PS50977">
    <property type="entry name" value="HTH_TETR_2"/>
    <property type="match status" value="1"/>
</dbReference>
<dbReference type="EMBL" id="SDHZ01000001">
    <property type="protein sequence ID" value="RXK85358.1"/>
    <property type="molecule type" value="Genomic_DNA"/>
</dbReference>
<dbReference type="Pfam" id="PF08359">
    <property type="entry name" value="TetR_C_4"/>
    <property type="match status" value="1"/>
</dbReference>
<dbReference type="SUPFAM" id="SSF48498">
    <property type="entry name" value="Tetracyclin repressor-like, C-terminal domain"/>
    <property type="match status" value="1"/>
</dbReference>
<comment type="caution">
    <text evidence="4">The sequence shown here is derived from an EMBL/GenBank/DDBJ whole genome shotgun (WGS) entry which is preliminary data.</text>
</comment>
<dbReference type="Pfam" id="PF00440">
    <property type="entry name" value="TetR_N"/>
    <property type="match status" value="1"/>
</dbReference>
<evidence type="ECO:0000313" key="4">
    <source>
        <dbReference type="EMBL" id="RXK85358.1"/>
    </source>
</evidence>
<dbReference type="InterPro" id="IPR001647">
    <property type="entry name" value="HTH_TetR"/>
</dbReference>
<feature type="DNA-binding region" description="H-T-H motif" evidence="2">
    <location>
        <begin position="36"/>
        <end position="55"/>
    </location>
</feature>
<name>A0A4Q1D962_9BACT</name>
<evidence type="ECO:0000259" key="3">
    <source>
        <dbReference type="PROSITE" id="PS50977"/>
    </source>
</evidence>
<feature type="domain" description="HTH tetR-type" evidence="3">
    <location>
        <begin position="13"/>
        <end position="73"/>
    </location>
</feature>